<dbReference type="Pfam" id="PF25183">
    <property type="entry name" value="OMP_b-brl_4"/>
    <property type="match status" value="1"/>
</dbReference>
<accession>A0A4Q7YNB6</accession>
<organism evidence="7 8">
    <name type="scientific">Edaphobacter modestus</name>
    <dbReference type="NCBI Taxonomy" id="388466"/>
    <lineage>
        <taxon>Bacteria</taxon>
        <taxon>Pseudomonadati</taxon>
        <taxon>Acidobacteriota</taxon>
        <taxon>Terriglobia</taxon>
        <taxon>Terriglobales</taxon>
        <taxon>Acidobacteriaceae</taxon>
        <taxon>Edaphobacter</taxon>
    </lineage>
</organism>
<dbReference type="OrthoDB" id="98986at2"/>
<keyword evidence="3" id="KW-0998">Cell outer membrane</keyword>
<evidence type="ECO:0000256" key="1">
    <source>
        <dbReference type="ARBA" id="ARBA00004442"/>
    </source>
</evidence>
<comment type="caution">
    <text evidence="7">The sequence shown here is derived from an EMBL/GenBank/DDBJ whole genome shotgun (WGS) entry which is preliminary data.</text>
</comment>
<dbReference type="GO" id="GO:0009279">
    <property type="term" value="C:cell outer membrane"/>
    <property type="evidence" value="ECO:0007669"/>
    <property type="project" value="UniProtKB-SubCell"/>
</dbReference>
<evidence type="ECO:0000313" key="7">
    <source>
        <dbReference type="EMBL" id="RZU38880.1"/>
    </source>
</evidence>
<dbReference type="InterPro" id="IPR008969">
    <property type="entry name" value="CarboxyPept-like_regulatory"/>
</dbReference>
<dbReference type="Gene3D" id="2.170.130.10">
    <property type="entry name" value="TonB-dependent receptor, plug domain"/>
    <property type="match status" value="1"/>
</dbReference>
<feature type="chain" id="PRO_5020390455" evidence="4">
    <location>
        <begin position="29"/>
        <end position="1129"/>
    </location>
</feature>
<dbReference type="Pfam" id="PF13620">
    <property type="entry name" value="CarboxypepD_reg"/>
    <property type="match status" value="1"/>
</dbReference>
<comment type="subcellular location">
    <subcellularLocation>
        <location evidence="1">Cell outer membrane</location>
    </subcellularLocation>
</comment>
<reference evidence="7 8" key="1">
    <citation type="submission" date="2019-02" db="EMBL/GenBank/DDBJ databases">
        <title>Genomic Encyclopedia of Archaeal and Bacterial Type Strains, Phase II (KMG-II): from individual species to whole genera.</title>
        <authorList>
            <person name="Goeker M."/>
        </authorList>
    </citation>
    <scope>NUCLEOTIDE SEQUENCE [LARGE SCALE GENOMIC DNA]</scope>
    <source>
        <strain evidence="7 8">DSM 18101</strain>
    </source>
</reference>
<evidence type="ECO:0000259" key="6">
    <source>
        <dbReference type="Pfam" id="PF25183"/>
    </source>
</evidence>
<dbReference type="AlphaFoldDB" id="A0A4Q7YNB6"/>
<proteinExistence type="predicted"/>
<dbReference type="EMBL" id="SHKW01000001">
    <property type="protein sequence ID" value="RZU38880.1"/>
    <property type="molecule type" value="Genomic_DNA"/>
</dbReference>
<evidence type="ECO:0000256" key="4">
    <source>
        <dbReference type="SAM" id="SignalP"/>
    </source>
</evidence>
<dbReference type="InterPro" id="IPR057601">
    <property type="entry name" value="Oar-like_b-barrel"/>
</dbReference>
<feature type="domain" description="TonB-dependent receptor plug" evidence="5">
    <location>
        <begin position="141"/>
        <end position="240"/>
    </location>
</feature>
<feature type="domain" description="TonB-dependent transporter Oar-like beta-barrel" evidence="6">
    <location>
        <begin position="245"/>
        <end position="1122"/>
    </location>
</feature>
<evidence type="ECO:0000313" key="8">
    <source>
        <dbReference type="Proteomes" id="UP000292958"/>
    </source>
</evidence>
<gene>
    <name evidence="7" type="ORF">BDD14_0181</name>
</gene>
<dbReference type="Gene3D" id="2.40.170.20">
    <property type="entry name" value="TonB-dependent receptor, beta-barrel domain"/>
    <property type="match status" value="1"/>
</dbReference>
<dbReference type="SUPFAM" id="SSF49464">
    <property type="entry name" value="Carboxypeptidase regulatory domain-like"/>
    <property type="match status" value="1"/>
</dbReference>
<dbReference type="InterPro" id="IPR036942">
    <property type="entry name" value="Beta-barrel_TonB_sf"/>
</dbReference>
<feature type="signal peptide" evidence="4">
    <location>
        <begin position="1"/>
        <end position="28"/>
    </location>
</feature>
<evidence type="ECO:0000256" key="2">
    <source>
        <dbReference type="ARBA" id="ARBA00023136"/>
    </source>
</evidence>
<dbReference type="InterPro" id="IPR012910">
    <property type="entry name" value="Plug_dom"/>
</dbReference>
<sequence>MIQRVRCSLSVIVFVMAVVMLSPSRCLAAPTGRIVGSVVDPSGSPISGATVTLSNDNTNEVHTATSDESGNFTFPSVAVGRYSVKVAADSFQTYVQHGLILEVDQNVTVRAPMTIGSLTQTVEVSSTPQGVNLVDATVSHVVDQQRVNDLPLNGRDTLQLQYIMPGVSYDNNGVSHGQGQHEGVVVNGNRPGSNYYLLDGVDMTDNFLSTAPVFPAPDALQEFDIQTSNFTAQYGRNSGGLVNTVSRSGSNAVHGGVFEFFRNTVLDSHNYFDTPGSRKPSFKLNQFGGFLGGPIQKDKMFFFGYYQGTRQRKDETQTIGQVLSQTQRPDLNGGVANVSGLSGAVDPLTRQPFPGGIVPANRIDPTALSMIKALMPLPNNASGGYTFIGPVANNQDDLNEDQYLGRIDRTFSAHDIVFGRYFYNQDTSTGLGSGNLPGRPHLKYFRNQNAALDWNHTFNSNLINTAVFGFTRVAHHRGPTASVGWTEFGGPASGSAPGVLGDLFVSVNGSISAGGDGAFVQNRQTWQYSDSISIIKGRHTLTFGGDYRREASNRTEDYETDPNFSFNGQYSGNALVDLLLGLPNNFNQQTEVQSRLRHNGLDAFAQDNYKVTSSVTIDAGIRWEPFLPPVDNLNDQICFDPALASKSTFYPNAPAGLLFPGPPVGSESLGSGDRNCPRAGIPNRYKNIAPRIGVNVDPFKNGRTSIRAGYGVFYDQARLIAWNRFSTAQPFDSNSTVTGPTVLAPSLSGNNIFTNSGRANPFPFVIPRTAAQRAAFIWPISSAETVFSPHFNEGYTQQYNLTIDQQIAKNYTLTVSYIGNKGTHLFISREYNYAPISSFVQTPPASAGNVSAIAYNNSDAVLSRRRRLSGVQCPVAAGSSTSGPCYGATEMLEPTGWSSFNSVQVSLNHRFDQGFSVLASYVYAKYLDIVSYTAEGGNGPRNPENFALDYGPSDNDVRHRFTASYIYQLPRAKNVNGFLSGVVNGWQNQGIITAQTGAPYSIRSGVDSAAAGVGGTTADRVPGQSIVPANHGATTYVNAAAFTNAAAGTFGNTSRNSLYGPSLVNVDFSLFKEFNIHEHGKAQFRSELFNLFNHPNFANPDNTVGNGTFGQSLSAKDGRIAQFALKYLF</sequence>
<dbReference type="Gene3D" id="2.60.40.1120">
    <property type="entry name" value="Carboxypeptidase-like, regulatory domain"/>
    <property type="match status" value="1"/>
</dbReference>
<keyword evidence="7" id="KW-0675">Receptor</keyword>
<dbReference type="InterPro" id="IPR037066">
    <property type="entry name" value="Plug_dom_sf"/>
</dbReference>
<evidence type="ECO:0000256" key="3">
    <source>
        <dbReference type="ARBA" id="ARBA00023237"/>
    </source>
</evidence>
<keyword evidence="4" id="KW-0732">Signal</keyword>
<keyword evidence="2" id="KW-0472">Membrane</keyword>
<dbReference type="Pfam" id="PF07715">
    <property type="entry name" value="Plug"/>
    <property type="match status" value="1"/>
</dbReference>
<name>A0A4Q7YNB6_9BACT</name>
<keyword evidence="8" id="KW-1185">Reference proteome</keyword>
<evidence type="ECO:0000259" key="5">
    <source>
        <dbReference type="Pfam" id="PF07715"/>
    </source>
</evidence>
<dbReference type="SUPFAM" id="SSF56935">
    <property type="entry name" value="Porins"/>
    <property type="match status" value="1"/>
</dbReference>
<protein>
    <submittedName>
        <fullName evidence="7">TonB-dependent receptor-like protein</fullName>
    </submittedName>
</protein>
<dbReference type="Proteomes" id="UP000292958">
    <property type="component" value="Unassembled WGS sequence"/>
</dbReference>